<dbReference type="Pfam" id="PF09801">
    <property type="entry name" value="SYS1"/>
    <property type="match status" value="1"/>
</dbReference>
<name>A0A4W3K841_CALMI</name>
<dbReference type="Ensembl" id="ENSCMIT00000041193.1">
    <property type="protein sequence ID" value="ENSCMIP00000040620.1"/>
    <property type="gene ID" value="ENSCMIG00000016931.1"/>
</dbReference>
<accession>A0A4W3K841</accession>
<dbReference type="GO" id="GO:0016020">
    <property type="term" value="C:membrane"/>
    <property type="evidence" value="ECO:0007669"/>
    <property type="project" value="UniProtKB-SubCell"/>
</dbReference>
<reference evidence="7" key="2">
    <citation type="journal article" date="2007" name="PLoS Biol.">
        <title>Survey sequencing and comparative analysis of the elephant shark (Callorhinchus milii) genome.</title>
        <authorList>
            <person name="Venkatesh B."/>
            <person name="Kirkness E.F."/>
            <person name="Loh Y.H."/>
            <person name="Halpern A.L."/>
            <person name="Lee A.P."/>
            <person name="Johnson J."/>
            <person name="Dandona N."/>
            <person name="Viswanathan L.D."/>
            <person name="Tay A."/>
            <person name="Venter J.C."/>
            <person name="Strausberg R.L."/>
            <person name="Brenner S."/>
        </authorList>
    </citation>
    <scope>NUCLEOTIDE SEQUENCE [LARGE SCALE GENOMIC DNA]</scope>
</reference>
<evidence type="ECO:0000256" key="1">
    <source>
        <dbReference type="ARBA" id="ARBA00004141"/>
    </source>
</evidence>
<protein>
    <submittedName>
        <fullName evidence="6">Transmembrane protein 244-like</fullName>
    </submittedName>
</protein>
<evidence type="ECO:0000313" key="7">
    <source>
        <dbReference type="Proteomes" id="UP000314986"/>
    </source>
</evidence>
<dbReference type="PANTHER" id="PTHR12952:SF1">
    <property type="entry name" value="TRANSMEMBRANE PROTEIN 244"/>
    <property type="match status" value="1"/>
</dbReference>
<dbReference type="KEGG" id="cmk:103179493"/>
<reference evidence="6" key="4">
    <citation type="submission" date="2025-08" db="UniProtKB">
        <authorList>
            <consortium name="Ensembl"/>
        </authorList>
    </citation>
    <scope>IDENTIFICATION</scope>
</reference>
<keyword evidence="3 5" id="KW-1133">Transmembrane helix</keyword>
<dbReference type="OrthoDB" id="542931at2759"/>
<evidence type="ECO:0000256" key="5">
    <source>
        <dbReference type="SAM" id="Phobius"/>
    </source>
</evidence>
<dbReference type="InterPro" id="IPR019185">
    <property type="entry name" value="Integral_membrane_SYS1-rel"/>
</dbReference>
<dbReference type="InParanoid" id="A0A4W3K841"/>
<dbReference type="AlphaFoldDB" id="A0A4W3K841"/>
<dbReference type="PANTHER" id="PTHR12952">
    <property type="entry name" value="SYS1"/>
    <property type="match status" value="1"/>
</dbReference>
<dbReference type="GeneID" id="103179493"/>
<feature type="transmembrane region" description="Helical" evidence="5">
    <location>
        <begin position="115"/>
        <end position="140"/>
    </location>
</feature>
<evidence type="ECO:0000256" key="3">
    <source>
        <dbReference type="ARBA" id="ARBA00022989"/>
    </source>
</evidence>
<gene>
    <name evidence="6" type="primary">LOC103179493</name>
</gene>
<feature type="transmembrane region" description="Helical" evidence="5">
    <location>
        <begin position="63"/>
        <end position="82"/>
    </location>
</feature>
<dbReference type="Proteomes" id="UP000314986">
    <property type="component" value="Unassembled WGS sequence"/>
</dbReference>
<keyword evidence="7" id="KW-1185">Reference proteome</keyword>
<evidence type="ECO:0000256" key="2">
    <source>
        <dbReference type="ARBA" id="ARBA00022692"/>
    </source>
</evidence>
<proteinExistence type="predicted"/>
<dbReference type="GeneTree" id="ENSGT00940000154347"/>
<keyword evidence="4 5" id="KW-0472">Membrane</keyword>
<comment type="subcellular location">
    <subcellularLocation>
        <location evidence="1">Membrane</location>
        <topology evidence="1">Multi-pass membrane protein</topology>
    </subcellularLocation>
</comment>
<dbReference type="OMA" id="ISCAVMQ"/>
<feature type="transmembrane region" description="Helical" evidence="5">
    <location>
        <begin position="12"/>
        <end position="31"/>
    </location>
</feature>
<feature type="transmembrane region" description="Helical" evidence="5">
    <location>
        <begin position="89"/>
        <end position="109"/>
    </location>
</feature>
<evidence type="ECO:0000313" key="6">
    <source>
        <dbReference type="Ensembl" id="ENSCMIP00000040620.1"/>
    </source>
</evidence>
<keyword evidence="2 5" id="KW-0812">Transmembrane</keyword>
<evidence type="ECO:0000256" key="4">
    <source>
        <dbReference type="ARBA" id="ARBA00023136"/>
    </source>
</evidence>
<reference evidence="6" key="5">
    <citation type="submission" date="2025-09" db="UniProtKB">
        <authorList>
            <consortium name="Ensembl"/>
        </authorList>
    </citation>
    <scope>IDENTIFICATION</scope>
</reference>
<organism evidence="6 7">
    <name type="scientific">Callorhinchus milii</name>
    <name type="common">Ghost shark</name>
    <dbReference type="NCBI Taxonomy" id="7868"/>
    <lineage>
        <taxon>Eukaryota</taxon>
        <taxon>Metazoa</taxon>
        <taxon>Chordata</taxon>
        <taxon>Craniata</taxon>
        <taxon>Vertebrata</taxon>
        <taxon>Chondrichthyes</taxon>
        <taxon>Holocephali</taxon>
        <taxon>Chimaeriformes</taxon>
        <taxon>Callorhinchidae</taxon>
        <taxon>Callorhinchus</taxon>
    </lineage>
</organism>
<reference evidence="7" key="1">
    <citation type="journal article" date="2006" name="Science">
        <title>Ancient noncoding elements conserved in the human genome.</title>
        <authorList>
            <person name="Venkatesh B."/>
            <person name="Kirkness E.F."/>
            <person name="Loh Y.H."/>
            <person name="Halpern A.L."/>
            <person name="Lee A.P."/>
            <person name="Johnson J."/>
            <person name="Dandona N."/>
            <person name="Viswanathan L.D."/>
            <person name="Tay A."/>
            <person name="Venter J.C."/>
            <person name="Strausberg R.L."/>
            <person name="Brenner S."/>
        </authorList>
    </citation>
    <scope>NUCLEOTIDE SEQUENCE [LARGE SCALE GENOMIC DNA]</scope>
</reference>
<reference evidence="7" key="3">
    <citation type="journal article" date="2014" name="Nature">
        <title>Elephant shark genome provides unique insights into gnathostome evolution.</title>
        <authorList>
            <consortium name="International Elephant Shark Genome Sequencing Consortium"/>
            <person name="Venkatesh B."/>
            <person name="Lee A.P."/>
            <person name="Ravi V."/>
            <person name="Maurya A.K."/>
            <person name="Lian M.M."/>
            <person name="Swann J.B."/>
            <person name="Ohta Y."/>
            <person name="Flajnik M.F."/>
            <person name="Sutoh Y."/>
            <person name="Kasahara M."/>
            <person name="Hoon S."/>
            <person name="Gangu V."/>
            <person name="Roy S.W."/>
            <person name="Irimia M."/>
            <person name="Korzh V."/>
            <person name="Kondrychyn I."/>
            <person name="Lim Z.W."/>
            <person name="Tay B.H."/>
            <person name="Tohari S."/>
            <person name="Kong K.W."/>
            <person name="Ho S."/>
            <person name="Lorente-Galdos B."/>
            <person name="Quilez J."/>
            <person name="Marques-Bonet T."/>
            <person name="Raney B.J."/>
            <person name="Ingham P.W."/>
            <person name="Tay A."/>
            <person name="Hillier L.W."/>
            <person name="Minx P."/>
            <person name="Boehm T."/>
            <person name="Wilson R.K."/>
            <person name="Brenner S."/>
            <person name="Warren W.C."/>
        </authorList>
    </citation>
    <scope>NUCLEOTIDE SEQUENCE [LARGE SCALE GENOMIC DNA]</scope>
</reference>
<sequence>MAFKGRIAGTKTVILNLLLCLLIFYTLYYMIGSVCFGAFRLDSFDGLIPFDFKTQATKSSSKYLVNLLSMELTYFASGLAFVPVVKNWVWDYAITVTLIHILLSSAVMAEFPLVWQWWIALGLGLLLMIGNGHLIAHFICQKDQSYPSNSF</sequence>